<proteinExistence type="predicted"/>
<evidence type="ECO:0000313" key="2">
    <source>
        <dbReference type="Proteomes" id="UP001232725"/>
    </source>
</evidence>
<sequence length="195" mass="21381">MEHIARVELRGAAREVVVFLEGVSDVAAVTVLAERAGVDLARVELVSLDGVTNMRKALTECVLERPDAGTFGLCDGGEVRFVMKALHAVGHPVADVGELPEFGFFVCRADLEDELIRALGPDRVLGVIDRLGLRVKLDTLQQQPAWSSRPLAEQLHRFCGVASGRKELLARELARELAEDEVPEPLRMLVARLPR</sequence>
<name>A0ABT9IK63_9MICC</name>
<gene>
    <name evidence="1" type="ORF">Q9R02_02300</name>
</gene>
<protein>
    <recommendedName>
        <fullName evidence="3">ATP-dependent endonuclease</fullName>
    </recommendedName>
</protein>
<dbReference type="RefSeq" id="WP_305995011.1">
    <property type="nucleotide sequence ID" value="NZ_JAVALS010000001.1"/>
</dbReference>
<dbReference type="EMBL" id="JAVALS010000001">
    <property type="protein sequence ID" value="MDP5225978.1"/>
    <property type="molecule type" value="Genomic_DNA"/>
</dbReference>
<accession>A0ABT9IK63</accession>
<reference evidence="1 2" key="1">
    <citation type="submission" date="2023-08" db="EMBL/GenBank/DDBJ databases">
        <title>Arthrobacter horti sp. nov., isolated from forest soil.</title>
        <authorList>
            <person name="Park M."/>
        </authorList>
    </citation>
    <scope>NUCLEOTIDE SEQUENCE [LARGE SCALE GENOMIC DNA]</scope>
    <source>
        <strain evidence="1 2">YJM1</strain>
    </source>
</reference>
<keyword evidence="2" id="KW-1185">Reference proteome</keyword>
<comment type="caution">
    <text evidence="1">The sequence shown here is derived from an EMBL/GenBank/DDBJ whole genome shotgun (WGS) entry which is preliminary data.</text>
</comment>
<evidence type="ECO:0008006" key="3">
    <source>
        <dbReference type="Google" id="ProtNLM"/>
    </source>
</evidence>
<evidence type="ECO:0000313" key="1">
    <source>
        <dbReference type="EMBL" id="MDP5225978.1"/>
    </source>
</evidence>
<dbReference type="Proteomes" id="UP001232725">
    <property type="component" value="Unassembled WGS sequence"/>
</dbReference>
<organism evidence="1 2">
    <name type="scientific">Arthrobacter horti</name>
    <dbReference type="NCBI Taxonomy" id="3068273"/>
    <lineage>
        <taxon>Bacteria</taxon>
        <taxon>Bacillati</taxon>
        <taxon>Actinomycetota</taxon>
        <taxon>Actinomycetes</taxon>
        <taxon>Micrococcales</taxon>
        <taxon>Micrococcaceae</taxon>
        <taxon>Arthrobacter</taxon>
    </lineage>
</organism>